<dbReference type="PRINTS" id="PR00081">
    <property type="entry name" value="GDHRDH"/>
</dbReference>
<dbReference type="InterPro" id="IPR036291">
    <property type="entry name" value="NAD(P)-bd_dom_sf"/>
</dbReference>
<dbReference type="Gene3D" id="3.10.180.10">
    <property type="entry name" value="2,3-Dihydroxybiphenyl 1,2-Dioxygenase, domain 1"/>
    <property type="match status" value="1"/>
</dbReference>
<proteinExistence type="predicted"/>
<dbReference type="PANTHER" id="PTHR32487:SF0">
    <property type="entry name" value="3-OXO-DELTA(4,5)-STEROID 5-BETA-REDUCTASE"/>
    <property type="match status" value="1"/>
</dbReference>
<feature type="non-terminal residue" evidence="2">
    <location>
        <position position="464"/>
    </location>
</feature>
<feature type="domain" description="VOC" evidence="1">
    <location>
        <begin position="148"/>
        <end position="296"/>
    </location>
</feature>
<dbReference type="PANTHER" id="PTHR32487">
    <property type="entry name" value="3-OXO-DELTA(4,5)-STEROID 5-BETA-REDUCTASE"/>
    <property type="match status" value="1"/>
</dbReference>
<organism evidence="2 3">
    <name type="scientific">Aduncisulcus paluster</name>
    <dbReference type="NCBI Taxonomy" id="2918883"/>
    <lineage>
        <taxon>Eukaryota</taxon>
        <taxon>Metamonada</taxon>
        <taxon>Carpediemonas-like organisms</taxon>
        <taxon>Aduncisulcus</taxon>
    </lineage>
</organism>
<gene>
    <name evidence="2" type="ORF">ADUPG1_007457</name>
</gene>
<dbReference type="InterPro" id="IPR029068">
    <property type="entry name" value="Glyas_Bleomycin-R_OHBP_Dase"/>
</dbReference>
<keyword evidence="3" id="KW-1185">Reference proteome</keyword>
<dbReference type="Gene3D" id="3.40.50.720">
    <property type="entry name" value="NAD(P)-binding Rossmann-like Domain"/>
    <property type="match status" value="2"/>
</dbReference>
<dbReference type="InterPro" id="IPR002347">
    <property type="entry name" value="SDR_fam"/>
</dbReference>
<evidence type="ECO:0000313" key="3">
    <source>
        <dbReference type="Proteomes" id="UP001057375"/>
    </source>
</evidence>
<comment type="caution">
    <text evidence="2">The sequence shown here is derived from an EMBL/GenBank/DDBJ whole genome shotgun (WGS) entry which is preliminary data.</text>
</comment>
<protein>
    <submittedName>
        <fullName evidence="2">Short-chain dehydrogenase/reductase SDR like protein</fullName>
    </submittedName>
</protein>
<dbReference type="InterPro" id="IPR037523">
    <property type="entry name" value="VOC_core"/>
</dbReference>
<dbReference type="Proteomes" id="UP001057375">
    <property type="component" value="Unassembled WGS sequence"/>
</dbReference>
<name>A0ABQ5KM75_9EUKA</name>
<dbReference type="SUPFAM" id="SSF54593">
    <property type="entry name" value="Glyoxalase/Bleomycin resistance protein/Dihydroxybiphenyl dioxygenase"/>
    <property type="match status" value="1"/>
</dbReference>
<dbReference type="EMBL" id="BQXS01010360">
    <property type="protein sequence ID" value="GKT33619.1"/>
    <property type="molecule type" value="Genomic_DNA"/>
</dbReference>
<dbReference type="SUPFAM" id="SSF51735">
    <property type="entry name" value="NAD(P)-binding Rossmann-fold domains"/>
    <property type="match status" value="1"/>
</dbReference>
<reference evidence="2" key="1">
    <citation type="submission" date="2022-03" db="EMBL/GenBank/DDBJ databases">
        <title>Draft genome sequence of Aduncisulcus paluster, a free-living microaerophilic Fornicata.</title>
        <authorList>
            <person name="Yuyama I."/>
            <person name="Kume K."/>
            <person name="Tamura T."/>
            <person name="Inagaki Y."/>
            <person name="Hashimoto T."/>
        </authorList>
    </citation>
    <scope>NUCLEOTIDE SEQUENCE</scope>
    <source>
        <strain evidence="2">NY0171</strain>
    </source>
</reference>
<evidence type="ECO:0000259" key="1">
    <source>
        <dbReference type="PROSITE" id="PS51819"/>
    </source>
</evidence>
<sequence length="464" mass="49328">AAICKELGLPLRFPGTPICYGKLAQVTDSSQLARGSVWAAQEADGGEAYNLTNGDIFRWSHLWKRIAAHLEMDPGEPMPISLSEMMADKAPLWDRIKDKYGLQDVPFDKIAAWGFGDFIFNCDWDVISSTTKIRQAGFEGYPMSNIRGLEHIGITVPDHDEAVAFFTAAFGAEEIISQTRTNGGPIPASDVSPMNGLRAGTSMVKVSILRLRNGPNVELFEIDRPGGTPDANIADFGISHFSVNVEDVDTAIRAFEAAGGGRLSDPYNLGAPEDGPGNRGVFGRAPWGLLVEIQQLPATMTYLPDAQATRWHILILGGSSGIGFGVAQAVKAAGARVTIASRSQDKVDAAAEKLGAKGVTLDTGDAEALEAFFAERAFDHVFCSAASTKVAAVRELPLEDAYASFQSKFWGAYRVARAANIRVGGSLTLISGFLSVRPKAGAAIQGAINAGLEGLTRGLALELA</sequence>
<dbReference type="PROSITE" id="PS51819">
    <property type="entry name" value="VOC"/>
    <property type="match status" value="1"/>
</dbReference>
<feature type="non-terminal residue" evidence="2">
    <location>
        <position position="1"/>
    </location>
</feature>
<dbReference type="Pfam" id="PF13561">
    <property type="entry name" value="adh_short_C2"/>
    <property type="match status" value="1"/>
</dbReference>
<evidence type="ECO:0000313" key="2">
    <source>
        <dbReference type="EMBL" id="GKT33619.1"/>
    </source>
</evidence>
<dbReference type="Pfam" id="PF13669">
    <property type="entry name" value="Glyoxalase_4"/>
    <property type="match status" value="1"/>
</dbReference>
<accession>A0ABQ5KM75</accession>